<sequence length="315" mass="37021">MIDPSLIYCSICYRSRLEQENQTLLFYVSSCARILCNDCQQQQQSLQNIVCTKCSRTNCQKELISDQLNPNVRGFFIQNANENCQHKQIVRFQQSQLKSFEQHLRQQLIEHCQRWNNNDGQNMRQLKSIENERIKRLIELKNTIDVYKRQKKQQHEFNIASNYNYRNHNQRPETLKIHDDHHNHHYRPSLHHHSSNLNHHQRQSNSFETSLILQTSSSNSMIRALNVSSRSSSTTIKSNNPNPNKLFPMTNKSTISKLPSLSSYTNKMNLFNLGTTNLKTNTIHDRLYRKASPSIYSAMSSVYRHKINPYVASRL</sequence>
<evidence type="ECO:0000313" key="2">
    <source>
        <dbReference type="Proteomes" id="UP000887458"/>
    </source>
</evidence>
<name>A0ABQ8J6D3_DERPT</name>
<accession>A0ABQ8J6D3</accession>
<evidence type="ECO:0000313" key="1">
    <source>
        <dbReference type="EMBL" id="KAH9418145.1"/>
    </source>
</evidence>
<reference evidence="1 2" key="2">
    <citation type="journal article" date="2022" name="Mol. Biol. Evol.">
        <title>Comparative Genomics Reveals Insights into the Divergent Evolution of Astigmatic Mites and Household Pest Adaptations.</title>
        <authorList>
            <person name="Xiong Q."/>
            <person name="Wan A.T."/>
            <person name="Liu X."/>
            <person name="Fung C.S."/>
            <person name="Xiao X."/>
            <person name="Malainual N."/>
            <person name="Hou J."/>
            <person name="Wang L."/>
            <person name="Wang M."/>
            <person name="Yang K.Y."/>
            <person name="Cui Y."/>
            <person name="Leung E.L."/>
            <person name="Nong W."/>
            <person name="Shin S.K."/>
            <person name="Au S.W."/>
            <person name="Jeong K.Y."/>
            <person name="Chew F.T."/>
            <person name="Hui J.H."/>
            <person name="Leung T.F."/>
            <person name="Tungtrongchitr A."/>
            <person name="Zhong N."/>
            <person name="Liu Z."/>
            <person name="Tsui S.K."/>
        </authorList>
    </citation>
    <scope>NUCLEOTIDE SEQUENCE [LARGE SCALE GENOMIC DNA]</scope>
    <source>
        <strain evidence="1">Derp</strain>
    </source>
</reference>
<proteinExistence type="predicted"/>
<comment type="caution">
    <text evidence="1">The sequence shown here is derived from an EMBL/GenBank/DDBJ whole genome shotgun (WGS) entry which is preliminary data.</text>
</comment>
<protein>
    <submittedName>
        <fullName evidence="1">Uncharacterized protein</fullName>
    </submittedName>
</protein>
<dbReference type="Proteomes" id="UP000887458">
    <property type="component" value="Unassembled WGS sequence"/>
</dbReference>
<keyword evidence="2" id="KW-1185">Reference proteome</keyword>
<gene>
    <name evidence="1" type="ORF">DERP_010697</name>
</gene>
<dbReference type="EMBL" id="NJHN03000065">
    <property type="protein sequence ID" value="KAH9418145.1"/>
    <property type="molecule type" value="Genomic_DNA"/>
</dbReference>
<organism evidence="1 2">
    <name type="scientific">Dermatophagoides pteronyssinus</name>
    <name type="common">European house dust mite</name>
    <dbReference type="NCBI Taxonomy" id="6956"/>
    <lineage>
        <taxon>Eukaryota</taxon>
        <taxon>Metazoa</taxon>
        <taxon>Ecdysozoa</taxon>
        <taxon>Arthropoda</taxon>
        <taxon>Chelicerata</taxon>
        <taxon>Arachnida</taxon>
        <taxon>Acari</taxon>
        <taxon>Acariformes</taxon>
        <taxon>Sarcoptiformes</taxon>
        <taxon>Astigmata</taxon>
        <taxon>Psoroptidia</taxon>
        <taxon>Analgoidea</taxon>
        <taxon>Pyroglyphidae</taxon>
        <taxon>Dermatophagoidinae</taxon>
        <taxon>Dermatophagoides</taxon>
    </lineage>
</organism>
<reference evidence="1 2" key="1">
    <citation type="journal article" date="2018" name="J. Allergy Clin. Immunol.">
        <title>High-quality assembly of Dermatophagoides pteronyssinus genome and transcriptome reveals a wide range of novel allergens.</title>
        <authorList>
            <person name="Liu X.Y."/>
            <person name="Yang K.Y."/>
            <person name="Wang M.Q."/>
            <person name="Kwok J.S."/>
            <person name="Zeng X."/>
            <person name="Yang Z."/>
            <person name="Xiao X.J."/>
            <person name="Lau C.P."/>
            <person name="Li Y."/>
            <person name="Huang Z.M."/>
            <person name="Ba J.G."/>
            <person name="Yim A.K."/>
            <person name="Ouyang C.Y."/>
            <person name="Ngai S.M."/>
            <person name="Chan T.F."/>
            <person name="Leung E.L."/>
            <person name="Liu L."/>
            <person name="Liu Z.G."/>
            <person name="Tsui S.K."/>
        </authorList>
    </citation>
    <scope>NUCLEOTIDE SEQUENCE [LARGE SCALE GENOMIC DNA]</scope>
    <source>
        <strain evidence="1">Derp</strain>
    </source>
</reference>